<dbReference type="SUPFAM" id="SSF56784">
    <property type="entry name" value="HAD-like"/>
    <property type="match status" value="1"/>
</dbReference>
<comment type="subunit">
    <text evidence="3">Homotetramer.</text>
</comment>
<comment type="caution">
    <text evidence="8">The sequence shown here is derived from an EMBL/GenBank/DDBJ whole genome shotgun (WGS) entry which is preliminary data.</text>
</comment>
<feature type="binding site" evidence="7">
    <location>
        <position position="19"/>
    </location>
    <ligand>
        <name>substrate</name>
    </ligand>
</feature>
<dbReference type="InterPro" id="IPR010023">
    <property type="entry name" value="KdsC_fam"/>
</dbReference>
<sequence>MICSMETLRHIVLVATDIDGVWTDGSMYYGSSGEEMKRFSTYDGMAVARLREHGLHCAVLTGENSSAVHGRMKKLGIVHYYPGEKEKLLRMRSICKDLRISLDQVAYIGDDLNDLALLQAVGCAAMPHTSPIQNIFTPHYTTRCGGGAGAFREFTDYLLSFRSRG</sequence>
<dbReference type="NCBIfam" id="TIGR01670">
    <property type="entry name" value="KdsC-phosphatas"/>
    <property type="match status" value="1"/>
</dbReference>
<gene>
    <name evidence="8" type="ORF">CALK_0348</name>
</gene>
<dbReference type="GO" id="GO:0016788">
    <property type="term" value="F:hydrolase activity, acting on ester bonds"/>
    <property type="evidence" value="ECO:0007669"/>
    <property type="project" value="InterPro"/>
</dbReference>
<feature type="binding site" evidence="7">
    <location>
        <position position="110"/>
    </location>
    <ligand>
        <name>Mg(2+)</name>
        <dbReference type="ChEBI" id="CHEBI:18420"/>
    </ligand>
</feature>
<organism evidence="8 9">
    <name type="scientific">Chitinivibrio alkaliphilus ACht1</name>
    <dbReference type="NCBI Taxonomy" id="1313304"/>
    <lineage>
        <taxon>Bacteria</taxon>
        <taxon>Pseudomonadati</taxon>
        <taxon>Fibrobacterota</taxon>
        <taxon>Chitinivibrionia</taxon>
        <taxon>Chitinivibrionales</taxon>
        <taxon>Chitinivibrionaceae</taxon>
        <taxon>Chitinivibrio</taxon>
    </lineage>
</organism>
<dbReference type="PANTHER" id="PTHR21485">
    <property type="entry name" value="HAD SUPERFAMILY MEMBERS CMAS AND KDSC"/>
    <property type="match status" value="1"/>
</dbReference>
<dbReference type="InterPro" id="IPR023214">
    <property type="entry name" value="HAD_sf"/>
</dbReference>
<keyword evidence="6 7" id="KW-0460">Magnesium</keyword>
<comment type="similarity">
    <text evidence="2">Belongs to the KdsC family.</text>
</comment>
<dbReference type="EMBL" id="ASJR01000002">
    <property type="protein sequence ID" value="ERP39178.1"/>
    <property type="molecule type" value="Genomic_DNA"/>
</dbReference>
<dbReference type="PATRIC" id="fig|1313304.3.peg.328"/>
<evidence type="ECO:0000313" key="9">
    <source>
        <dbReference type="Proteomes" id="UP000017148"/>
    </source>
</evidence>
<feature type="binding site" evidence="7">
    <location>
        <position position="17"/>
    </location>
    <ligand>
        <name>Mg(2+)</name>
        <dbReference type="ChEBI" id="CHEBI:18420"/>
    </ligand>
</feature>
<proteinExistence type="inferred from homology"/>
<evidence type="ECO:0000256" key="3">
    <source>
        <dbReference type="ARBA" id="ARBA00011881"/>
    </source>
</evidence>
<dbReference type="InterPro" id="IPR006549">
    <property type="entry name" value="HAD-SF_hydro_IIIA"/>
</dbReference>
<comment type="cofactor">
    <cofactor evidence="1 7">
        <name>Mg(2+)</name>
        <dbReference type="ChEBI" id="CHEBI:18420"/>
    </cofactor>
</comment>
<dbReference type="Proteomes" id="UP000017148">
    <property type="component" value="Unassembled WGS sequence"/>
</dbReference>
<dbReference type="PIRSF" id="PIRSF006118">
    <property type="entry name" value="KDO8-P_Ptase"/>
    <property type="match status" value="1"/>
</dbReference>
<dbReference type="AlphaFoldDB" id="U7DC74"/>
<protein>
    <submittedName>
        <fullName evidence="8">YrbI family 3-deoxy-D-manno-octulosonate 8-phosphate phosphatase</fullName>
    </submittedName>
</protein>
<evidence type="ECO:0000256" key="6">
    <source>
        <dbReference type="ARBA" id="ARBA00022842"/>
    </source>
</evidence>
<dbReference type="Pfam" id="PF00702">
    <property type="entry name" value="Hydrolase"/>
    <property type="match status" value="1"/>
</dbReference>
<evidence type="ECO:0000256" key="7">
    <source>
        <dbReference type="PIRSR" id="PIRSR006118-2"/>
    </source>
</evidence>
<dbReference type="RefSeq" id="WP_022635891.1">
    <property type="nucleotide sequence ID" value="NZ_ASJR01000002.1"/>
</dbReference>
<dbReference type="STRING" id="1313304.CALK_0348"/>
<name>U7DC74_9BACT</name>
<dbReference type="InterPro" id="IPR050793">
    <property type="entry name" value="CMP-NeuNAc_synthase"/>
</dbReference>
<dbReference type="SFLD" id="SFLDG01136">
    <property type="entry name" value="C1.6:_Phosphoserine_Phosphatas"/>
    <property type="match status" value="1"/>
</dbReference>
<dbReference type="SFLD" id="SFLDS00003">
    <property type="entry name" value="Haloacid_Dehalogenase"/>
    <property type="match status" value="1"/>
</dbReference>
<evidence type="ECO:0000256" key="2">
    <source>
        <dbReference type="ARBA" id="ARBA00005893"/>
    </source>
</evidence>
<keyword evidence="4 7" id="KW-0479">Metal-binding</keyword>
<dbReference type="GO" id="GO:0008781">
    <property type="term" value="F:N-acylneuraminate cytidylyltransferase activity"/>
    <property type="evidence" value="ECO:0007669"/>
    <property type="project" value="TreeGrafter"/>
</dbReference>
<reference evidence="8 9" key="1">
    <citation type="journal article" date="2013" name="Environ. Microbiol.">
        <title>Genome analysis of Chitinivibrio alkaliphilus gen. nov., sp. nov., a novel extremely haloalkaliphilic anaerobic chitinolytic bacterium from the candidate phylum Termite Group 3.</title>
        <authorList>
            <person name="Sorokin D.Y."/>
            <person name="Gumerov V.M."/>
            <person name="Rakitin A.L."/>
            <person name="Beletsky A.V."/>
            <person name="Damste J.S."/>
            <person name="Muyzer G."/>
            <person name="Mardanov A.V."/>
            <person name="Ravin N.V."/>
        </authorList>
    </citation>
    <scope>NUCLEOTIDE SEQUENCE [LARGE SCALE GENOMIC DNA]</scope>
    <source>
        <strain evidence="8 9">ACht1</strain>
    </source>
</reference>
<evidence type="ECO:0000256" key="5">
    <source>
        <dbReference type="ARBA" id="ARBA00022801"/>
    </source>
</evidence>
<dbReference type="eggNOG" id="COG1778">
    <property type="taxonomic scope" value="Bacteria"/>
</dbReference>
<evidence type="ECO:0000313" key="8">
    <source>
        <dbReference type="EMBL" id="ERP39178.1"/>
    </source>
</evidence>
<dbReference type="GO" id="GO:0046872">
    <property type="term" value="F:metal ion binding"/>
    <property type="evidence" value="ECO:0007669"/>
    <property type="project" value="UniProtKB-KW"/>
</dbReference>
<dbReference type="SFLD" id="SFLDG01138">
    <property type="entry name" value="C1.6.2:_Deoxy-d-mannose-octulo"/>
    <property type="match status" value="1"/>
</dbReference>
<accession>U7DC74</accession>
<dbReference type="Gene3D" id="3.40.50.1000">
    <property type="entry name" value="HAD superfamily/HAD-like"/>
    <property type="match status" value="1"/>
</dbReference>
<evidence type="ECO:0000256" key="4">
    <source>
        <dbReference type="ARBA" id="ARBA00022723"/>
    </source>
</evidence>
<evidence type="ECO:0000256" key="1">
    <source>
        <dbReference type="ARBA" id="ARBA00001946"/>
    </source>
</evidence>
<dbReference type="InterPro" id="IPR036412">
    <property type="entry name" value="HAD-like_sf"/>
</dbReference>
<dbReference type="PANTHER" id="PTHR21485:SF3">
    <property type="entry name" value="N-ACYLNEURAMINATE CYTIDYLYLTRANSFERASE"/>
    <property type="match status" value="1"/>
</dbReference>
<dbReference type="NCBIfam" id="TIGR01662">
    <property type="entry name" value="HAD-SF-IIIA"/>
    <property type="match status" value="1"/>
</dbReference>
<keyword evidence="9" id="KW-1185">Reference proteome</keyword>
<keyword evidence="5" id="KW-0378">Hydrolase</keyword>